<dbReference type="Pfam" id="PF00571">
    <property type="entry name" value="CBS"/>
    <property type="match status" value="2"/>
</dbReference>
<comment type="caution">
    <text evidence="4">The sequence shown here is derived from an EMBL/GenBank/DDBJ whole genome shotgun (WGS) entry which is preliminary data.</text>
</comment>
<evidence type="ECO:0000313" key="4">
    <source>
        <dbReference type="EMBL" id="PMP71933.1"/>
    </source>
</evidence>
<dbReference type="InterPro" id="IPR046342">
    <property type="entry name" value="CBS_dom_sf"/>
</dbReference>
<dbReference type="PANTHER" id="PTHR43080">
    <property type="entry name" value="CBS DOMAIN-CONTAINING PROTEIN CBSX3, MITOCHONDRIAL"/>
    <property type="match status" value="1"/>
</dbReference>
<dbReference type="SUPFAM" id="SSF54631">
    <property type="entry name" value="CBS-domain pair"/>
    <property type="match status" value="1"/>
</dbReference>
<dbReference type="Proteomes" id="UP000242288">
    <property type="component" value="Unassembled WGS sequence"/>
</dbReference>
<dbReference type="CDD" id="cd02205">
    <property type="entry name" value="CBS_pair_SF"/>
    <property type="match status" value="1"/>
</dbReference>
<evidence type="ECO:0000256" key="1">
    <source>
        <dbReference type="ARBA" id="ARBA00023122"/>
    </source>
</evidence>
<name>A0A2J6WNE9_9BACT</name>
<evidence type="ECO:0000259" key="3">
    <source>
        <dbReference type="PROSITE" id="PS51371"/>
    </source>
</evidence>
<feature type="domain" description="CBS" evidence="3">
    <location>
        <begin position="116"/>
        <end position="172"/>
    </location>
</feature>
<dbReference type="PROSITE" id="PS51371">
    <property type="entry name" value="CBS"/>
    <property type="match status" value="1"/>
</dbReference>
<gene>
    <name evidence="4" type="ORF">C0186_02475</name>
</gene>
<dbReference type="InterPro" id="IPR000644">
    <property type="entry name" value="CBS_dom"/>
</dbReference>
<protein>
    <submittedName>
        <fullName evidence="4">CBS domain-containing protein</fullName>
    </submittedName>
</protein>
<dbReference type="AlphaFoldDB" id="A0A2J6WNE9"/>
<dbReference type="PANTHER" id="PTHR43080:SF2">
    <property type="entry name" value="CBS DOMAIN-CONTAINING PROTEIN"/>
    <property type="match status" value="1"/>
</dbReference>
<organism evidence="4 5">
    <name type="scientific">Thermodesulfovibrio aggregans</name>
    <dbReference type="NCBI Taxonomy" id="86166"/>
    <lineage>
        <taxon>Bacteria</taxon>
        <taxon>Pseudomonadati</taxon>
        <taxon>Nitrospirota</taxon>
        <taxon>Thermodesulfovibrionia</taxon>
        <taxon>Thermodesulfovibrionales</taxon>
        <taxon>Thermodesulfovibrionaceae</taxon>
        <taxon>Thermodesulfovibrio</taxon>
    </lineage>
</organism>
<dbReference type="InterPro" id="IPR051257">
    <property type="entry name" value="Diverse_CBS-Domain"/>
</dbReference>
<sequence length="172" mass="19890">MSHTKLVKDVMLEIFEYPHIPYWFSIEQTIKVVKASFIQPQKHMDPLAVLVFDEKYNLLGIVTLKDILKELEPVCVKSHSKIEVPQKEQTELTIVWDSLFKEESKKLAQKPVSEIMVPAKHFVDPSDPVTKAAYLLIYYDLPLLPVIEDNRKLIGIVRMVEVFDAISEEIVK</sequence>
<evidence type="ECO:0000256" key="2">
    <source>
        <dbReference type="PROSITE-ProRule" id="PRU00703"/>
    </source>
</evidence>
<keyword evidence="1 2" id="KW-0129">CBS domain</keyword>
<proteinExistence type="predicted"/>
<evidence type="ECO:0000313" key="5">
    <source>
        <dbReference type="Proteomes" id="UP000242288"/>
    </source>
</evidence>
<accession>A0A2J6WNE9</accession>
<dbReference type="Gene3D" id="3.10.580.10">
    <property type="entry name" value="CBS-domain"/>
    <property type="match status" value="1"/>
</dbReference>
<dbReference type="EMBL" id="PNIO01000019">
    <property type="protein sequence ID" value="PMP71933.1"/>
    <property type="molecule type" value="Genomic_DNA"/>
</dbReference>
<reference evidence="4 5" key="1">
    <citation type="submission" date="2018-01" db="EMBL/GenBank/DDBJ databases">
        <title>Metagenomic assembled genomes from two thermal pools in the Uzon Caldera, Kamchatka, Russia.</title>
        <authorList>
            <person name="Wilkins L."/>
            <person name="Ettinger C."/>
        </authorList>
    </citation>
    <scope>NUCLEOTIDE SEQUENCE [LARGE SCALE GENOMIC DNA]</scope>
    <source>
        <strain evidence="4">ZAV-04</strain>
    </source>
</reference>